<keyword evidence="1" id="KW-1133">Transmembrane helix</keyword>
<evidence type="ECO:0000313" key="3">
    <source>
        <dbReference type="Proteomes" id="UP000034032"/>
    </source>
</evidence>
<proteinExistence type="predicted"/>
<evidence type="ECO:0008006" key="4">
    <source>
        <dbReference type="Google" id="ProtNLM"/>
    </source>
</evidence>
<evidence type="ECO:0000313" key="2">
    <source>
        <dbReference type="EMBL" id="KKT82499.1"/>
    </source>
</evidence>
<feature type="transmembrane region" description="Helical" evidence="1">
    <location>
        <begin position="27"/>
        <end position="48"/>
    </location>
</feature>
<accession>A0A0G1NE70</accession>
<evidence type="ECO:0000256" key="1">
    <source>
        <dbReference type="SAM" id="Phobius"/>
    </source>
</evidence>
<name>A0A0G1NE70_9BACT</name>
<comment type="caution">
    <text evidence="2">The sequence shown here is derived from an EMBL/GenBank/DDBJ whole genome shotgun (WGS) entry which is preliminary data.</text>
</comment>
<sequence length="189" mass="21176">MPDIGGIQLLPETRKDLKLKRPGENKFLYIGIAILSVVVVLALGLTFYKMGLDNKITDLNQRFGDNEQRRDKNQERDLRIAEIQLKTISTLVKNHALATTAFDKIASLLNKQARAANFSLEISRGKISMKVEALNYMVVARQIASFLSDDFIKKLTIGKITLGTNGKLEFGVEIDFDKSRIIPNHESGN</sequence>
<gene>
    <name evidence="2" type="ORF">UW79_C0005G0024</name>
</gene>
<dbReference type="EMBL" id="LCJR01000005">
    <property type="protein sequence ID" value="KKT82499.1"/>
    <property type="molecule type" value="Genomic_DNA"/>
</dbReference>
<keyword evidence="1" id="KW-0812">Transmembrane</keyword>
<keyword evidence="1" id="KW-0472">Membrane</keyword>
<reference evidence="2 3" key="1">
    <citation type="journal article" date="2015" name="Nature">
        <title>rRNA introns, odd ribosomes, and small enigmatic genomes across a large radiation of phyla.</title>
        <authorList>
            <person name="Brown C.T."/>
            <person name="Hug L.A."/>
            <person name="Thomas B.C."/>
            <person name="Sharon I."/>
            <person name="Castelle C.J."/>
            <person name="Singh A."/>
            <person name="Wilkins M.J."/>
            <person name="Williams K.H."/>
            <person name="Banfield J.F."/>
        </authorList>
    </citation>
    <scope>NUCLEOTIDE SEQUENCE [LARGE SCALE GENOMIC DNA]</scope>
</reference>
<organism evidence="2 3">
    <name type="scientific">Candidatus Yanofskybacteria bacterium GW2011_GWA2_44_9</name>
    <dbReference type="NCBI Taxonomy" id="1619025"/>
    <lineage>
        <taxon>Bacteria</taxon>
        <taxon>Candidatus Yanofskyibacteriota</taxon>
    </lineage>
</organism>
<protein>
    <recommendedName>
        <fullName evidence="4">Fimbrial assembly family protein</fullName>
    </recommendedName>
</protein>
<dbReference type="Proteomes" id="UP000034032">
    <property type="component" value="Unassembled WGS sequence"/>
</dbReference>
<dbReference type="AlphaFoldDB" id="A0A0G1NE70"/>